<feature type="compositionally biased region" description="Low complexity" evidence="1">
    <location>
        <begin position="308"/>
        <end position="323"/>
    </location>
</feature>
<gene>
    <name evidence="2" type="ORF">Pmani_038443</name>
</gene>
<name>A0AAE1NGB5_9EUCA</name>
<dbReference type="Proteomes" id="UP001292094">
    <property type="component" value="Unassembled WGS sequence"/>
</dbReference>
<dbReference type="EMBL" id="JAWZYT010006262">
    <property type="protein sequence ID" value="KAK4288532.1"/>
    <property type="molecule type" value="Genomic_DNA"/>
</dbReference>
<keyword evidence="3" id="KW-1185">Reference proteome</keyword>
<feature type="compositionally biased region" description="Low complexity" evidence="1">
    <location>
        <begin position="330"/>
        <end position="346"/>
    </location>
</feature>
<organism evidence="2 3">
    <name type="scientific">Petrolisthes manimaculis</name>
    <dbReference type="NCBI Taxonomy" id="1843537"/>
    <lineage>
        <taxon>Eukaryota</taxon>
        <taxon>Metazoa</taxon>
        <taxon>Ecdysozoa</taxon>
        <taxon>Arthropoda</taxon>
        <taxon>Crustacea</taxon>
        <taxon>Multicrustacea</taxon>
        <taxon>Malacostraca</taxon>
        <taxon>Eumalacostraca</taxon>
        <taxon>Eucarida</taxon>
        <taxon>Decapoda</taxon>
        <taxon>Pleocyemata</taxon>
        <taxon>Anomura</taxon>
        <taxon>Galatheoidea</taxon>
        <taxon>Porcellanidae</taxon>
        <taxon>Petrolisthes</taxon>
    </lineage>
</organism>
<feature type="compositionally biased region" description="Polar residues" evidence="1">
    <location>
        <begin position="22"/>
        <end position="41"/>
    </location>
</feature>
<accession>A0AAE1NGB5</accession>
<feature type="compositionally biased region" description="Polar residues" evidence="1">
    <location>
        <begin position="382"/>
        <end position="409"/>
    </location>
</feature>
<feature type="compositionally biased region" description="Basic and acidic residues" evidence="1">
    <location>
        <begin position="111"/>
        <end position="124"/>
    </location>
</feature>
<reference evidence="2" key="1">
    <citation type="submission" date="2023-11" db="EMBL/GenBank/DDBJ databases">
        <title>Genome assemblies of two species of porcelain crab, Petrolisthes cinctipes and Petrolisthes manimaculis (Anomura: Porcellanidae).</title>
        <authorList>
            <person name="Angst P."/>
        </authorList>
    </citation>
    <scope>NUCLEOTIDE SEQUENCE</scope>
    <source>
        <strain evidence="2">PB745_02</strain>
        <tissue evidence="2">Gill</tissue>
    </source>
</reference>
<feature type="region of interest" description="Disordered" evidence="1">
    <location>
        <begin position="376"/>
        <end position="409"/>
    </location>
</feature>
<comment type="caution">
    <text evidence="2">The sequence shown here is derived from an EMBL/GenBank/DDBJ whole genome shotgun (WGS) entry which is preliminary data.</text>
</comment>
<feature type="compositionally biased region" description="Polar residues" evidence="1">
    <location>
        <begin position="125"/>
        <end position="135"/>
    </location>
</feature>
<evidence type="ECO:0000256" key="1">
    <source>
        <dbReference type="SAM" id="MobiDB-lite"/>
    </source>
</evidence>
<evidence type="ECO:0000313" key="3">
    <source>
        <dbReference type="Proteomes" id="UP001292094"/>
    </source>
</evidence>
<dbReference type="AlphaFoldDB" id="A0AAE1NGB5"/>
<protein>
    <submittedName>
        <fullName evidence="2">Uncharacterized protein</fullName>
    </submittedName>
</protein>
<feature type="region of interest" description="Disordered" evidence="1">
    <location>
        <begin position="1"/>
        <end position="77"/>
    </location>
</feature>
<evidence type="ECO:0000313" key="2">
    <source>
        <dbReference type="EMBL" id="KAK4288532.1"/>
    </source>
</evidence>
<feature type="compositionally biased region" description="Basic residues" evidence="1">
    <location>
        <begin position="54"/>
        <end position="68"/>
    </location>
</feature>
<feature type="non-terminal residue" evidence="2">
    <location>
        <position position="424"/>
    </location>
</feature>
<proteinExistence type="predicted"/>
<sequence length="424" mass="46715">MESVSVPPCTTTTSGPQHHHSTATQLSQSVPQHPRTATQLDHLSDSDDTFFVPRPRRAPRYSRRHQHHSSPGGQQINSAMVLISTTSHSWSDEFCDVNLDNVGENSDDDDVSGKCREKKGDVRTKSNSSSSKMQRNIRNIANRIKTNPKRVTSSWDKDSVELGQDFGTTNHVDLPPFEVCCGGGVGGVAREGDNNSISEYTSSGYVDGKDYSITAFDPGGGGGGGVGGGLVSYKTGGVVVAARRVRSPIGGYYETNSNLPKPPPLAPSSPPLTYCAFSSLMCAADDTTYGDSDTTVVLSDIERRRRTTSNNSNTSTTTTTTTTYGEGDQYQEQQQQQQQQYQQQQQNHHHHHHQQQQQQRKTSLVDGLLLSIYRHHRRRRNSSLGESDTLTEHSTTSESPLHLRTQPTPTTARVFLRKFRLLSK</sequence>
<feature type="region of interest" description="Disordered" evidence="1">
    <location>
        <begin position="300"/>
        <end position="363"/>
    </location>
</feature>
<feature type="region of interest" description="Disordered" evidence="1">
    <location>
        <begin position="101"/>
        <end position="135"/>
    </location>
</feature>